<dbReference type="RefSeq" id="WP_202825451.1">
    <property type="nucleotide sequence ID" value="NZ_JAEUXJ010000003.1"/>
</dbReference>
<name>A0ABS1V209_9PROT</name>
<comment type="caution">
    <text evidence="3">The sequence shown here is derived from an EMBL/GenBank/DDBJ whole genome shotgun (WGS) entry which is preliminary data.</text>
</comment>
<reference evidence="3 4" key="1">
    <citation type="submission" date="2021-01" db="EMBL/GenBank/DDBJ databases">
        <title>Belnapia mucosa sp. nov. and Belnapia arida sp. nov., isolated from the Tabernas Desert (Almeria, Spain).</title>
        <authorList>
            <person name="Molina-Menor E."/>
            <person name="Vidal-Verdu A."/>
            <person name="Calonge A."/>
            <person name="Satari L."/>
            <person name="Pereto Magraner J."/>
            <person name="Porcar Miralles M."/>
        </authorList>
    </citation>
    <scope>NUCLEOTIDE SEQUENCE [LARGE SCALE GENOMIC DNA]</scope>
    <source>
        <strain evidence="3 4">T6</strain>
    </source>
</reference>
<gene>
    <name evidence="3" type="ORF">JMJ55_10340</name>
</gene>
<evidence type="ECO:0000313" key="3">
    <source>
        <dbReference type="EMBL" id="MBL6455724.1"/>
    </source>
</evidence>
<accession>A0ABS1V209</accession>
<feature type="transmembrane region" description="Helical" evidence="2">
    <location>
        <begin position="54"/>
        <end position="73"/>
    </location>
</feature>
<protein>
    <submittedName>
        <fullName evidence="3">Uncharacterized protein</fullName>
    </submittedName>
</protein>
<dbReference type="EMBL" id="JAEUXJ010000003">
    <property type="protein sequence ID" value="MBL6455724.1"/>
    <property type="molecule type" value="Genomic_DNA"/>
</dbReference>
<keyword evidence="2" id="KW-0812">Transmembrane</keyword>
<proteinExistence type="predicted"/>
<sequence>MPEPQIAPKTPLRESLIAIPPKPSTSRLMTTPLPAPVPPPAPAQAIEVGDLRGFLMALGLVFALTALVGLSVLPAL</sequence>
<keyword evidence="4" id="KW-1185">Reference proteome</keyword>
<organism evidence="3 4">
    <name type="scientific">Belnapia mucosa</name>
    <dbReference type="NCBI Taxonomy" id="2804532"/>
    <lineage>
        <taxon>Bacteria</taxon>
        <taxon>Pseudomonadati</taxon>
        <taxon>Pseudomonadota</taxon>
        <taxon>Alphaproteobacteria</taxon>
        <taxon>Acetobacterales</taxon>
        <taxon>Roseomonadaceae</taxon>
        <taxon>Belnapia</taxon>
    </lineage>
</organism>
<keyword evidence="2" id="KW-0472">Membrane</keyword>
<evidence type="ECO:0000313" key="4">
    <source>
        <dbReference type="Proteomes" id="UP000606490"/>
    </source>
</evidence>
<evidence type="ECO:0000256" key="2">
    <source>
        <dbReference type="SAM" id="Phobius"/>
    </source>
</evidence>
<keyword evidence="2" id="KW-1133">Transmembrane helix</keyword>
<feature type="region of interest" description="Disordered" evidence="1">
    <location>
        <begin position="1"/>
        <end position="36"/>
    </location>
</feature>
<evidence type="ECO:0000256" key="1">
    <source>
        <dbReference type="SAM" id="MobiDB-lite"/>
    </source>
</evidence>
<dbReference type="Proteomes" id="UP000606490">
    <property type="component" value="Unassembled WGS sequence"/>
</dbReference>